<dbReference type="EMBL" id="JAEKLZ010000164">
    <property type="protein sequence ID" value="MBW8725237.1"/>
    <property type="molecule type" value="Genomic_DNA"/>
</dbReference>
<name>A0A952FIV3_9PROT</name>
<evidence type="ECO:0000313" key="2">
    <source>
        <dbReference type="Proteomes" id="UP000700706"/>
    </source>
</evidence>
<gene>
    <name evidence="1" type="ORF">JF625_08810</name>
</gene>
<organism evidence="1 2">
    <name type="scientific">Inquilinus limosus</name>
    <dbReference type="NCBI Taxonomy" id="171674"/>
    <lineage>
        <taxon>Bacteria</taxon>
        <taxon>Pseudomonadati</taxon>
        <taxon>Pseudomonadota</taxon>
        <taxon>Alphaproteobacteria</taxon>
        <taxon>Rhodospirillales</taxon>
        <taxon>Rhodospirillaceae</taxon>
        <taxon>Inquilinus</taxon>
    </lineage>
</organism>
<reference evidence="1" key="1">
    <citation type="submission" date="2020-06" db="EMBL/GenBank/DDBJ databases">
        <title>Stable isotope informed genome-resolved metagenomics uncovers potential trophic interactions in rhizosphere soil.</title>
        <authorList>
            <person name="Starr E.P."/>
            <person name="Shi S."/>
            <person name="Blazewicz S.J."/>
            <person name="Koch B.J."/>
            <person name="Probst A.J."/>
            <person name="Hungate B.A."/>
            <person name="Pett-Ridge J."/>
            <person name="Firestone M.K."/>
            <person name="Banfield J.F."/>
        </authorList>
    </citation>
    <scope>NUCLEOTIDE SEQUENCE</scope>
    <source>
        <strain evidence="1">YM_69_17</strain>
    </source>
</reference>
<dbReference type="AlphaFoldDB" id="A0A952FIV3"/>
<proteinExistence type="predicted"/>
<protein>
    <submittedName>
        <fullName evidence="1">Uncharacterized protein</fullName>
    </submittedName>
</protein>
<sequence length="105" mass="11830">MAPGDPDERTALRQEWSEGGRVVLQDDADGSDHSIVHHWVARLIDGDIADDDRDGILSLVYHSLNFDIPFAATKGVRDELLHVVRMKIKDPAWRRFPEEPGAEES</sequence>
<dbReference type="Proteomes" id="UP000700706">
    <property type="component" value="Unassembled WGS sequence"/>
</dbReference>
<comment type="caution">
    <text evidence="1">The sequence shown here is derived from an EMBL/GenBank/DDBJ whole genome shotgun (WGS) entry which is preliminary data.</text>
</comment>
<accession>A0A952FIV3</accession>
<evidence type="ECO:0000313" key="1">
    <source>
        <dbReference type="EMBL" id="MBW8725237.1"/>
    </source>
</evidence>